<dbReference type="SUPFAM" id="SSF47384">
    <property type="entry name" value="Homodimeric domain of signal transducing histidine kinase"/>
    <property type="match status" value="1"/>
</dbReference>
<reference evidence="10" key="1">
    <citation type="submission" date="2020-10" db="EMBL/GenBank/DDBJ databases">
        <authorList>
            <person name="Gilroy R."/>
        </authorList>
    </citation>
    <scope>NUCLEOTIDE SEQUENCE</scope>
    <source>
        <strain evidence="10">CHK176-6737</strain>
    </source>
</reference>
<dbReference type="GO" id="GO:0004721">
    <property type="term" value="F:phosphoprotein phosphatase activity"/>
    <property type="evidence" value="ECO:0007669"/>
    <property type="project" value="TreeGrafter"/>
</dbReference>
<evidence type="ECO:0000259" key="9">
    <source>
        <dbReference type="PROSITE" id="PS50109"/>
    </source>
</evidence>
<evidence type="ECO:0000256" key="8">
    <source>
        <dbReference type="SAM" id="SignalP"/>
    </source>
</evidence>
<dbReference type="InterPro" id="IPR004358">
    <property type="entry name" value="Sig_transdc_His_kin-like_C"/>
</dbReference>
<dbReference type="SMART" id="SM00387">
    <property type="entry name" value="HATPase_c"/>
    <property type="match status" value="1"/>
</dbReference>
<dbReference type="AlphaFoldDB" id="A0A9D1MVI0"/>
<evidence type="ECO:0000256" key="2">
    <source>
        <dbReference type="ARBA" id="ARBA00004370"/>
    </source>
</evidence>
<dbReference type="GO" id="GO:0005886">
    <property type="term" value="C:plasma membrane"/>
    <property type="evidence" value="ECO:0007669"/>
    <property type="project" value="TreeGrafter"/>
</dbReference>
<dbReference type="PANTHER" id="PTHR45453:SF1">
    <property type="entry name" value="PHOSPHATE REGULON SENSOR PROTEIN PHOR"/>
    <property type="match status" value="1"/>
</dbReference>
<comment type="subcellular location">
    <subcellularLocation>
        <location evidence="2">Membrane</location>
    </subcellularLocation>
</comment>
<dbReference type="InterPro" id="IPR003594">
    <property type="entry name" value="HATPase_dom"/>
</dbReference>
<reference evidence="10" key="2">
    <citation type="journal article" date="2021" name="PeerJ">
        <title>Extensive microbial diversity within the chicken gut microbiome revealed by metagenomics and culture.</title>
        <authorList>
            <person name="Gilroy R."/>
            <person name="Ravi A."/>
            <person name="Getino M."/>
            <person name="Pursley I."/>
            <person name="Horton D.L."/>
            <person name="Alikhan N.F."/>
            <person name="Baker D."/>
            <person name="Gharbi K."/>
            <person name="Hall N."/>
            <person name="Watson M."/>
            <person name="Adriaenssens E.M."/>
            <person name="Foster-Nyarko E."/>
            <person name="Jarju S."/>
            <person name="Secka A."/>
            <person name="Antonio M."/>
            <person name="Oren A."/>
            <person name="Chaudhuri R.R."/>
            <person name="La Ragione R."/>
            <person name="Hildebrand F."/>
            <person name="Pallen M.J."/>
        </authorList>
    </citation>
    <scope>NUCLEOTIDE SEQUENCE</scope>
    <source>
        <strain evidence="10">CHK176-6737</strain>
    </source>
</reference>
<feature type="chain" id="PRO_5038359408" description="histidine kinase" evidence="8">
    <location>
        <begin position="21"/>
        <end position="298"/>
    </location>
</feature>
<keyword evidence="7" id="KW-0902">Two-component regulatory system</keyword>
<dbReference type="PROSITE" id="PS50109">
    <property type="entry name" value="HIS_KIN"/>
    <property type="match status" value="1"/>
</dbReference>
<evidence type="ECO:0000256" key="7">
    <source>
        <dbReference type="ARBA" id="ARBA00023012"/>
    </source>
</evidence>
<evidence type="ECO:0000256" key="3">
    <source>
        <dbReference type="ARBA" id="ARBA00012438"/>
    </source>
</evidence>
<evidence type="ECO:0000313" key="11">
    <source>
        <dbReference type="Proteomes" id="UP000824125"/>
    </source>
</evidence>
<accession>A0A9D1MVI0</accession>
<dbReference type="Pfam" id="PF00512">
    <property type="entry name" value="HisKA"/>
    <property type="match status" value="1"/>
</dbReference>
<keyword evidence="6 10" id="KW-0418">Kinase</keyword>
<protein>
    <recommendedName>
        <fullName evidence="3">histidine kinase</fullName>
        <ecNumber evidence="3">2.7.13.3</ecNumber>
    </recommendedName>
</protein>
<dbReference type="SMART" id="SM00388">
    <property type="entry name" value="HisKA"/>
    <property type="match status" value="1"/>
</dbReference>
<dbReference type="PANTHER" id="PTHR45453">
    <property type="entry name" value="PHOSPHATE REGULON SENSOR PROTEIN PHOR"/>
    <property type="match status" value="1"/>
</dbReference>
<dbReference type="GO" id="GO:0000155">
    <property type="term" value="F:phosphorelay sensor kinase activity"/>
    <property type="evidence" value="ECO:0007669"/>
    <property type="project" value="InterPro"/>
</dbReference>
<evidence type="ECO:0000256" key="6">
    <source>
        <dbReference type="ARBA" id="ARBA00022777"/>
    </source>
</evidence>
<keyword evidence="5" id="KW-0808">Transferase</keyword>
<dbReference type="InterPro" id="IPR050351">
    <property type="entry name" value="BphY/WalK/GraS-like"/>
</dbReference>
<dbReference type="CDD" id="cd00082">
    <property type="entry name" value="HisKA"/>
    <property type="match status" value="1"/>
</dbReference>
<dbReference type="InterPro" id="IPR005467">
    <property type="entry name" value="His_kinase_dom"/>
</dbReference>
<dbReference type="Gene3D" id="3.30.565.10">
    <property type="entry name" value="Histidine kinase-like ATPase, C-terminal domain"/>
    <property type="match status" value="1"/>
</dbReference>
<gene>
    <name evidence="10" type="ORF">IAD23_06230</name>
</gene>
<dbReference type="EMBL" id="DVNM01000033">
    <property type="protein sequence ID" value="HIU69538.1"/>
    <property type="molecule type" value="Genomic_DNA"/>
</dbReference>
<evidence type="ECO:0000256" key="4">
    <source>
        <dbReference type="ARBA" id="ARBA00022553"/>
    </source>
</evidence>
<name>A0A9D1MVI0_9FIRM</name>
<evidence type="ECO:0000256" key="5">
    <source>
        <dbReference type="ARBA" id="ARBA00022679"/>
    </source>
</evidence>
<dbReference type="GO" id="GO:0016036">
    <property type="term" value="P:cellular response to phosphate starvation"/>
    <property type="evidence" value="ECO:0007669"/>
    <property type="project" value="TreeGrafter"/>
</dbReference>
<dbReference type="Pfam" id="PF02518">
    <property type="entry name" value="HATPase_c"/>
    <property type="match status" value="1"/>
</dbReference>
<proteinExistence type="predicted"/>
<evidence type="ECO:0000313" key="10">
    <source>
        <dbReference type="EMBL" id="HIU69538.1"/>
    </source>
</evidence>
<dbReference type="Proteomes" id="UP000824125">
    <property type="component" value="Unassembled WGS sequence"/>
</dbReference>
<dbReference type="InterPro" id="IPR003661">
    <property type="entry name" value="HisK_dim/P_dom"/>
</dbReference>
<comment type="caution">
    <text evidence="10">The sequence shown here is derived from an EMBL/GenBank/DDBJ whole genome shotgun (WGS) entry which is preliminary data.</text>
</comment>
<dbReference type="InterPro" id="IPR036097">
    <property type="entry name" value="HisK_dim/P_sf"/>
</dbReference>
<feature type="signal peptide" evidence="8">
    <location>
        <begin position="1"/>
        <end position="20"/>
    </location>
</feature>
<keyword evidence="8" id="KW-0732">Signal</keyword>
<feature type="domain" description="Histidine kinase" evidence="9">
    <location>
        <begin position="90"/>
        <end position="293"/>
    </location>
</feature>
<dbReference type="Gene3D" id="1.10.287.130">
    <property type="match status" value="1"/>
</dbReference>
<comment type="catalytic activity">
    <reaction evidence="1">
        <text>ATP + protein L-histidine = ADP + protein N-phospho-L-histidine.</text>
        <dbReference type="EC" id="2.7.13.3"/>
    </reaction>
</comment>
<keyword evidence="4" id="KW-0597">Phosphoprotein</keyword>
<dbReference type="EC" id="2.7.13.3" evidence="3"/>
<dbReference type="SUPFAM" id="SSF55874">
    <property type="entry name" value="ATPase domain of HSP90 chaperone/DNA topoisomerase II/histidine kinase"/>
    <property type="match status" value="1"/>
</dbReference>
<dbReference type="PRINTS" id="PR00344">
    <property type="entry name" value="BCTRLSENSOR"/>
</dbReference>
<organism evidence="10 11">
    <name type="scientific">Candidatus Scybalenecus merdavium</name>
    <dbReference type="NCBI Taxonomy" id="2840939"/>
    <lineage>
        <taxon>Bacteria</taxon>
        <taxon>Bacillati</taxon>
        <taxon>Bacillota</taxon>
        <taxon>Clostridia</taxon>
        <taxon>Eubacteriales</taxon>
        <taxon>Oscillospiraceae</taxon>
        <taxon>Oscillospiraceae incertae sedis</taxon>
        <taxon>Candidatus Scybalenecus</taxon>
    </lineage>
</organism>
<sequence length="298" mass="32573">MQTALIIACCVLFCACAALLGVCLHQKAEAKKLSDSIVRYLENGQLTDFSTKEYGLATLQNNIADLQALAERRRSNAENESKRNTEFISDISHQLKTPLAGLRLYCEMDESENPTPHTKKELQLIEKMESLIYRLLRLEKLRADAYVLDFQVHELGGIVNEVLAALRPIFPEKQFCVTGSAKLRCDKAWLSEAISNVLKNAAEHTPPAGRITVTIEGGEKSTVLSVTDNGGGVPTEELGKLFTRFHKTANALPGSAGIGLAITKAIVEKHHGTVTAENRGGGLCITMCFIHIDGRISL</sequence>
<evidence type="ECO:0000256" key="1">
    <source>
        <dbReference type="ARBA" id="ARBA00000085"/>
    </source>
</evidence>
<dbReference type="InterPro" id="IPR036890">
    <property type="entry name" value="HATPase_C_sf"/>
</dbReference>